<name>A0A557SXK3_9ARCH</name>
<dbReference type="CDD" id="cd07344">
    <property type="entry name" value="M48_yhfN_like"/>
    <property type="match status" value="1"/>
</dbReference>
<feature type="domain" description="YgjP-like metallopeptidase" evidence="1">
    <location>
        <begin position="35"/>
        <end position="232"/>
    </location>
</feature>
<sequence>MSVPSSFNLKHKIIYDNNVLEFQIIRTQRRRKTNEILIEYGNVSVRTSTSTSLKEIESLVSKKAKWIFQKIKEQDNPDAVIKVPNYQNNSTLPYLGKNYRLRIIGYNSNLLSFSNNEFIIYTNRKNVKRIYEQWLFGMGYPIITPLIVKYSKLLNVSPKKILLKKLKSRWGSATYRNIINLNIHLLKAPVNVIEYVVLHELSHLIERNHSKRFWKIVSDNMNDYKSKIRWLKVNGSYIV</sequence>
<evidence type="ECO:0000313" key="2">
    <source>
        <dbReference type="EMBL" id="TVP41321.1"/>
    </source>
</evidence>
<proteinExistence type="predicted"/>
<keyword evidence="3" id="KW-1185">Reference proteome</keyword>
<dbReference type="Proteomes" id="UP000315289">
    <property type="component" value="Unassembled WGS sequence"/>
</dbReference>
<reference evidence="2 3" key="1">
    <citation type="journal article" date="2019" name="Front. Microbiol.">
        <title>Ammonia Oxidation by the Arctic Terrestrial Thaumarchaeote Candidatus Nitrosocosmicus arcticus Is Stimulated by Increasing Temperatures.</title>
        <authorList>
            <person name="Alves R.J.E."/>
            <person name="Kerou M."/>
            <person name="Zappe A."/>
            <person name="Bittner R."/>
            <person name="Abby S.S."/>
            <person name="Schmidt H.A."/>
            <person name="Pfeifer K."/>
            <person name="Schleper C."/>
        </authorList>
    </citation>
    <scope>NUCLEOTIDE SEQUENCE [LARGE SCALE GENOMIC DNA]</scope>
    <source>
        <strain evidence="2 3">Kfb</strain>
    </source>
</reference>
<dbReference type="Pfam" id="PF01863">
    <property type="entry name" value="YgjP-like"/>
    <property type="match status" value="1"/>
</dbReference>
<dbReference type="AlphaFoldDB" id="A0A557SXK3"/>
<evidence type="ECO:0000259" key="1">
    <source>
        <dbReference type="Pfam" id="PF01863"/>
    </source>
</evidence>
<gene>
    <name evidence="2" type="ORF">NARC_30035</name>
</gene>
<accession>A0A557SXK3</accession>
<dbReference type="RefSeq" id="WP_144728725.1">
    <property type="nucleotide sequence ID" value="NZ_ML675579.1"/>
</dbReference>
<protein>
    <recommendedName>
        <fullName evidence="1">YgjP-like metallopeptidase domain-containing protein</fullName>
    </recommendedName>
</protein>
<dbReference type="PANTHER" id="PTHR30399">
    <property type="entry name" value="UNCHARACTERIZED PROTEIN YGJP"/>
    <property type="match status" value="1"/>
</dbReference>
<dbReference type="InterPro" id="IPR053136">
    <property type="entry name" value="UTP_pyrophosphatase-like"/>
</dbReference>
<dbReference type="EMBL" id="VOAH01000003">
    <property type="protein sequence ID" value="TVP41321.1"/>
    <property type="molecule type" value="Genomic_DNA"/>
</dbReference>
<dbReference type="OrthoDB" id="308128at2157"/>
<comment type="caution">
    <text evidence="2">The sequence shown here is derived from an EMBL/GenBank/DDBJ whole genome shotgun (WGS) entry which is preliminary data.</text>
</comment>
<dbReference type="PANTHER" id="PTHR30399:SF1">
    <property type="entry name" value="UTP PYROPHOSPHATASE"/>
    <property type="match status" value="1"/>
</dbReference>
<organism evidence="2 3">
    <name type="scientific">Candidatus Nitrosocosmicus arcticus</name>
    <dbReference type="NCBI Taxonomy" id="2035267"/>
    <lineage>
        <taxon>Archaea</taxon>
        <taxon>Nitrososphaerota</taxon>
        <taxon>Nitrososphaeria</taxon>
        <taxon>Nitrososphaerales</taxon>
        <taxon>Nitrososphaeraceae</taxon>
        <taxon>Candidatus Nitrosocosmicus</taxon>
    </lineage>
</organism>
<evidence type="ECO:0000313" key="3">
    <source>
        <dbReference type="Proteomes" id="UP000315289"/>
    </source>
</evidence>
<dbReference type="Gene3D" id="3.30.2010.10">
    <property type="entry name" value="Metalloproteases ('zincins'), catalytic domain"/>
    <property type="match status" value="1"/>
</dbReference>
<dbReference type="InterPro" id="IPR002725">
    <property type="entry name" value="YgjP-like_metallopeptidase"/>
</dbReference>